<dbReference type="OrthoDB" id="2966353at2759"/>
<keyword evidence="3" id="KW-1185">Reference proteome</keyword>
<organism evidence="2 3">
    <name type="scientific">Rhodocollybia butyracea</name>
    <dbReference type="NCBI Taxonomy" id="206335"/>
    <lineage>
        <taxon>Eukaryota</taxon>
        <taxon>Fungi</taxon>
        <taxon>Dikarya</taxon>
        <taxon>Basidiomycota</taxon>
        <taxon>Agaricomycotina</taxon>
        <taxon>Agaricomycetes</taxon>
        <taxon>Agaricomycetidae</taxon>
        <taxon>Agaricales</taxon>
        <taxon>Marasmiineae</taxon>
        <taxon>Omphalotaceae</taxon>
        <taxon>Rhodocollybia</taxon>
    </lineage>
</organism>
<protein>
    <submittedName>
        <fullName evidence="2">Uncharacterized protein</fullName>
    </submittedName>
</protein>
<feature type="compositionally biased region" description="Low complexity" evidence="1">
    <location>
        <begin position="528"/>
        <end position="545"/>
    </location>
</feature>
<dbReference type="AlphaFoldDB" id="A0A9P5Q6J6"/>
<comment type="caution">
    <text evidence="2">The sequence shown here is derived from an EMBL/GenBank/DDBJ whole genome shotgun (WGS) entry which is preliminary data.</text>
</comment>
<proteinExistence type="predicted"/>
<sequence>MSLSDRAHVLSVGSAASFFYGDDFATNPDSGRILTKNDEQYELMEPYPSPPYTDSNATRRIPLPGSLSAHSDDIDTSQIGGVLDSPVVFQRAHSPPLSPPPTLPTLTTELPFGDDQTSTLISAPLALERHMEVIHSYNLALSLQTIPLGQESHLLSPLSPEFIANPHDAYDDEANAVAQSTAPFDLGPLGTLLLEEDESPISPSSMFEEDKCPWTPHSLYSTLGYIDVGQEFLSHNHQDQRHLQSLCEYSMDHFLPGIVSEQLGDFPYPSSPLIAHRELDLDGYSSYFDHYGDYGGAPGSQSPCVRTLDLQEDNDEAELGLSLASFPAPGVNISPMPPPTASSLFSSECDWDPSSSTLDATTDSTIAVSAPGSSLLLLDVDFEYNEHAPMSLPSPSSSSISSSPDILLESLDSRIFNLGEADLGPEYVTLMSHPELQDDLRALLALRRQAQVAEKAAKCREHELEMSMSLQEQERRNISPDVKITVPQMQEKFDVRSSRKRQKERCREIGALVSLTLFGESKPITEKSSSQQNSSHMNSSEASTKLSKKVSKKKRSITSMAQLVARMVLRRRDASTERFTSRQIGSVHHGLCSPPGGSRPYTRSPLWQCVTVDDQADDLEDDDDDSLGLGAGLNLKGFGDFQSGQ</sequence>
<feature type="region of interest" description="Disordered" evidence="1">
    <location>
        <begin position="523"/>
        <end position="555"/>
    </location>
</feature>
<reference evidence="2" key="1">
    <citation type="submission" date="2020-11" db="EMBL/GenBank/DDBJ databases">
        <authorList>
            <consortium name="DOE Joint Genome Institute"/>
            <person name="Ahrendt S."/>
            <person name="Riley R."/>
            <person name="Andreopoulos W."/>
            <person name="Labutti K."/>
            <person name="Pangilinan J."/>
            <person name="Ruiz-Duenas F.J."/>
            <person name="Barrasa J.M."/>
            <person name="Sanchez-Garcia M."/>
            <person name="Camarero S."/>
            <person name="Miyauchi S."/>
            <person name="Serrano A."/>
            <person name="Linde D."/>
            <person name="Babiker R."/>
            <person name="Drula E."/>
            <person name="Ayuso-Fernandez I."/>
            <person name="Pacheco R."/>
            <person name="Padilla G."/>
            <person name="Ferreira P."/>
            <person name="Barriuso J."/>
            <person name="Kellner H."/>
            <person name="Castanera R."/>
            <person name="Alfaro M."/>
            <person name="Ramirez L."/>
            <person name="Pisabarro A.G."/>
            <person name="Kuo A."/>
            <person name="Tritt A."/>
            <person name="Lipzen A."/>
            <person name="He G."/>
            <person name="Yan M."/>
            <person name="Ng V."/>
            <person name="Cullen D."/>
            <person name="Martin F."/>
            <person name="Rosso M.-N."/>
            <person name="Henrissat B."/>
            <person name="Hibbett D."/>
            <person name="Martinez A.T."/>
            <person name="Grigoriev I.V."/>
        </authorList>
    </citation>
    <scope>NUCLEOTIDE SEQUENCE</scope>
    <source>
        <strain evidence="2">AH 40177</strain>
    </source>
</reference>
<name>A0A9P5Q6J6_9AGAR</name>
<evidence type="ECO:0000313" key="2">
    <source>
        <dbReference type="EMBL" id="KAF9075395.1"/>
    </source>
</evidence>
<dbReference type="Proteomes" id="UP000772434">
    <property type="component" value="Unassembled WGS sequence"/>
</dbReference>
<accession>A0A9P5Q6J6</accession>
<feature type="compositionally biased region" description="Basic residues" evidence="1">
    <location>
        <begin position="546"/>
        <end position="555"/>
    </location>
</feature>
<evidence type="ECO:0000256" key="1">
    <source>
        <dbReference type="SAM" id="MobiDB-lite"/>
    </source>
</evidence>
<evidence type="ECO:0000313" key="3">
    <source>
        <dbReference type="Proteomes" id="UP000772434"/>
    </source>
</evidence>
<dbReference type="EMBL" id="JADNRY010000009">
    <property type="protein sequence ID" value="KAF9075395.1"/>
    <property type="molecule type" value="Genomic_DNA"/>
</dbReference>
<gene>
    <name evidence="2" type="ORF">BDP27DRAFT_1314934</name>
</gene>